<sequence length="345" mass="38032">MPQLSEGIYARSVAPSSRAVELIIVSSIFTALAILFCGMRLYTRRVLLKTVGVDDWIVTIATILSFLQSIVNTLATRYGLGYRDNAFPPSYSPTSIGKIQYTFYAINLSTLGLCRISMLVTYLKLNIAWSRRFAQGLIGFNVLLSLAALGISLFRCRPMHNAWDLTKENAAGCMPNFSGFQIGLLASNAVQEVIIIVLPIPVIWSIHRLKAQRIVIILLFSCGIFTLAASVARLIVAILANDVEVNYLHYIVIAVIMACIESNMGIVCTCAPHLRPLARKMCPGYFSFTRSHTDSRRYTEPNYQLGRVTGVNKSAGLGSQEVEITSDFESEENHGASSTEHIIPV</sequence>
<dbReference type="EMBL" id="JAQJZL010000001">
    <property type="protein sequence ID" value="KAJ6056930.1"/>
    <property type="molecule type" value="Genomic_DNA"/>
</dbReference>
<evidence type="ECO:0000256" key="2">
    <source>
        <dbReference type="ARBA" id="ARBA00022692"/>
    </source>
</evidence>
<protein>
    <recommendedName>
        <fullName evidence="7">Rhodopsin domain-containing protein</fullName>
    </recommendedName>
</protein>
<dbReference type="PANTHER" id="PTHR33048:SF55">
    <property type="entry name" value="INTEGRAL MEMBRANE PROTEIN"/>
    <property type="match status" value="1"/>
</dbReference>
<dbReference type="Pfam" id="PF20684">
    <property type="entry name" value="Fung_rhodopsin"/>
    <property type="match status" value="1"/>
</dbReference>
<evidence type="ECO:0000256" key="3">
    <source>
        <dbReference type="ARBA" id="ARBA00022989"/>
    </source>
</evidence>
<keyword evidence="4 6" id="KW-0472">Membrane</keyword>
<keyword evidence="2 6" id="KW-0812">Transmembrane</keyword>
<comment type="similarity">
    <text evidence="5">Belongs to the SAT4 family.</text>
</comment>
<keyword evidence="9" id="KW-1185">Reference proteome</keyword>
<evidence type="ECO:0000259" key="7">
    <source>
        <dbReference type="Pfam" id="PF20684"/>
    </source>
</evidence>
<dbReference type="InterPro" id="IPR049326">
    <property type="entry name" value="Rhodopsin_dom_fungi"/>
</dbReference>
<evidence type="ECO:0000256" key="4">
    <source>
        <dbReference type="ARBA" id="ARBA00023136"/>
    </source>
</evidence>
<feature type="transmembrane region" description="Helical" evidence="6">
    <location>
        <begin position="55"/>
        <end position="75"/>
    </location>
</feature>
<reference evidence="8" key="2">
    <citation type="submission" date="2023-01" db="EMBL/GenBank/DDBJ databases">
        <authorList>
            <person name="Petersen C."/>
        </authorList>
    </citation>
    <scope>NUCLEOTIDE SEQUENCE</scope>
    <source>
        <strain evidence="8">IBT 15450</strain>
    </source>
</reference>
<proteinExistence type="inferred from homology"/>
<evidence type="ECO:0000313" key="8">
    <source>
        <dbReference type="EMBL" id="KAJ6056930.1"/>
    </source>
</evidence>
<feature type="transmembrane region" description="Helical" evidence="6">
    <location>
        <begin position="247"/>
        <end position="271"/>
    </location>
</feature>
<evidence type="ECO:0000256" key="6">
    <source>
        <dbReference type="SAM" id="Phobius"/>
    </source>
</evidence>
<evidence type="ECO:0000256" key="1">
    <source>
        <dbReference type="ARBA" id="ARBA00004141"/>
    </source>
</evidence>
<accession>A0AAD6IM61</accession>
<reference evidence="8" key="1">
    <citation type="journal article" date="2023" name="IMA Fungus">
        <title>Comparative genomic study of the Penicillium genus elucidates a diverse pangenome and 15 lateral gene transfer events.</title>
        <authorList>
            <person name="Petersen C."/>
            <person name="Sorensen T."/>
            <person name="Nielsen M.R."/>
            <person name="Sondergaard T.E."/>
            <person name="Sorensen J.L."/>
            <person name="Fitzpatrick D.A."/>
            <person name="Frisvad J.C."/>
            <person name="Nielsen K.L."/>
        </authorList>
    </citation>
    <scope>NUCLEOTIDE SEQUENCE</scope>
    <source>
        <strain evidence="8">IBT 15450</strain>
    </source>
</reference>
<dbReference type="Proteomes" id="UP001219568">
    <property type="component" value="Unassembled WGS sequence"/>
</dbReference>
<gene>
    <name evidence="8" type="ORF">N7460_000204</name>
</gene>
<dbReference type="InterPro" id="IPR052337">
    <property type="entry name" value="SAT4-like"/>
</dbReference>
<evidence type="ECO:0000313" key="9">
    <source>
        <dbReference type="Proteomes" id="UP001219568"/>
    </source>
</evidence>
<feature type="transmembrane region" description="Helical" evidence="6">
    <location>
        <begin position="20"/>
        <end position="43"/>
    </location>
</feature>
<comment type="subcellular location">
    <subcellularLocation>
        <location evidence="1">Membrane</location>
        <topology evidence="1">Multi-pass membrane protein</topology>
    </subcellularLocation>
</comment>
<evidence type="ECO:0000256" key="5">
    <source>
        <dbReference type="ARBA" id="ARBA00038359"/>
    </source>
</evidence>
<feature type="transmembrane region" description="Helical" evidence="6">
    <location>
        <begin position="137"/>
        <end position="154"/>
    </location>
</feature>
<keyword evidence="3 6" id="KW-1133">Transmembrane helix</keyword>
<dbReference type="PANTHER" id="PTHR33048">
    <property type="entry name" value="PTH11-LIKE INTEGRAL MEMBRANE PROTEIN (AFU_ORTHOLOGUE AFUA_5G11245)"/>
    <property type="match status" value="1"/>
</dbReference>
<comment type="caution">
    <text evidence="8">The sequence shown here is derived from an EMBL/GenBank/DDBJ whole genome shotgun (WGS) entry which is preliminary data.</text>
</comment>
<dbReference type="AlphaFoldDB" id="A0AAD6IM61"/>
<organism evidence="8 9">
    <name type="scientific">Penicillium canescens</name>
    <dbReference type="NCBI Taxonomy" id="5083"/>
    <lineage>
        <taxon>Eukaryota</taxon>
        <taxon>Fungi</taxon>
        <taxon>Dikarya</taxon>
        <taxon>Ascomycota</taxon>
        <taxon>Pezizomycotina</taxon>
        <taxon>Eurotiomycetes</taxon>
        <taxon>Eurotiomycetidae</taxon>
        <taxon>Eurotiales</taxon>
        <taxon>Aspergillaceae</taxon>
        <taxon>Penicillium</taxon>
    </lineage>
</organism>
<feature type="transmembrane region" description="Helical" evidence="6">
    <location>
        <begin position="216"/>
        <end position="241"/>
    </location>
</feature>
<feature type="domain" description="Rhodopsin" evidence="7">
    <location>
        <begin position="39"/>
        <end position="279"/>
    </location>
</feature>
<dbReference type="GO" id="GO:0016020">
    <property type="term" value="C:membrane"/>
    <property type="evidence" value="ECO:0007669"/>
    <property type="project" value="UniProtKB-SubCell"/>
</dbReference>
<name>A0AAD6IM61_PENCN</name>
<feature type="transmembrane region" description="Helical" evidence="6">
    <location>
        <begin position="101"/>
        <end position="125"/>
    </location>
</feature>